<dbReference type="Proteomes" id="UP000245626">
    <property type="component" value="Unassembled WGS sequence"/>
</dbReference>
<name>A0ACD0NSH3_9BASI</name>
<protein>
    <submittedName>
        <fullName evidence="1">WD40 repeat-like protein</fullName>
    </submittedName>
</protein>
<evidence type="ECO:0000313" key="1">
    <source>
        <dbReference type="EMBL" id="PWN48790.1"/>
    </source>
</evidence>
<evidence type="ECO:0000313" key="2">
    <source>
        <dbReference type="Proteomes" id="UP000245626"/>
    </source>
</evidence>
<sequence length="605" mass="65485">MSSSSSKPASQPPPPSTSTGSLFPSEVLLYSTSSSPTQVGSIGVTSLSSPSSTSPLLSFKGASDPAPHSIDLIPSSTSPANAGLGGLVLQLERSKAILNVYSWQRDHPILRIVLPQRLSSLSLSPGGQYCCAASQDGRIFLWELSTGILLSSFDAHYRPITVIRWSSDASCLVTASQDARILVWSLAGLLHPSQQSSSSITSSSNNPTPYCTLSDHNLPVTDLCLGSGDFPNSLTIWSSSLDGSVKMWDVRTRSLVSTFLFPRPIQCLSLDPTERFFFASSSPPSSSSSSTSSHRIYRVDLFRKTDIPVPPPTSTLTSGGYQHPRSQSRTMTTTTTTAVWQARGGGEQGQVERFSEEDEDEEGGGGGRRKRAEEDEDEDESRERRRLGGWIKMDQAITSLCLSQSSTQLCVGTSGGLLHLIDVSTSQILKTVNLTGNSKSNGGPSTNAVTNLRTLSRPRDLLVLSEMVGSNPSSNTNLLPIRPISNFGREIQTESSGLEHHRFPTRIQAEEGEEDQDPLLDFIDPILSNLSARNQPLPSPLPPSSFIQTSPPPSKGHEEIKTKRSLEEEVENLRSQLNRAKKVNDEIWKTLVRKTTNQSVSSSTS</sequence>
<gene>
    <name evidence="1" type="ORF">IE53DRAFT_389000</name>
</gene>
<dbReference type="EMBL" id="KZ820142">
    <property type="protein sequence ID" value="PWN48790.1"/>
    <property type="molecule type" value="Genomic_DNA"/>
</dbReference>
<keyword evidence="2" id="KW-1185">Reference proteome</keyword>
<proteinExistence type="predicted"/>
<accession>A0ACD0NSH3</accession>
<reference evidence="1 2" key="1">
    <citation type="journal article" date="2018" name="Mol. Biol. Evol.">
        <title>Broad Genomic Sampling Reveals a Smut Pathogenic Ancestry of the Fungal Clade Ustilaginomycotina.</title>
        <authorList>
            <person name="Kijpornyongpan T."/>
            <person name="Mondo S.J."/>
            <person name="Barry K."/>
            <person name="Sandor L."/>
            <person name="Lee J."/>
            <person name="Lipzen A."/>
            <person name="Pangilinan J."/>
            <person name="LaButti K."/>
            <person name="Hainaut M."/>
            <person name="Henrissat B."/>
            <person name="Grigoriev I.V."/>
            <person name="Spatafora J.W."/>
            <person name="Aime M.C."/>
        </authorList>
    </citation>
    <scope>NUCLEOTIDE SEQUENCE [LARGE SCALE GENOMIC DNA]</scope>
    <source>
        <strain evidence="1 2">SA 807</strain>
    </source>
</reference>
<organism evidence="1 2">
    <name type="scientific">Violaceomyces palustris</name>
    <dbReference type="NCBI Taxonomy" id="1673888"/>
    <lineage>
        <taxon>Eukaryota</taxon>
        <taxon>Fungi</taxon>
        <taxon>Dikarya</taxon>
        <taxon>Basidiomycota</taxon>
        <taxon>Ustilaginomycotina</taxon>
        <taxon>Ustilaginomycetes</taxon>
        <taxon>Violaceomycetales</taxon>
        <taxon>Violaceomycetaceae</taxon>
        <taxon>Violaceomyces</taxon>
    </lineage>
</organism>